<comment type="catalytic activity">
    <reaction evidence="1 14">
        <text>ATP + protein L-histidine = ADP + protein N-phospho-L-histidine.</text>
        <dbReference type="EC" id="2.7.13.3"/>
    </reaction>
</comment>
<comment type="subcellular location">
    <subcellularLocation>
        <location evidence="2">Cell inner membrane</location>
        <topology evidence="2">Multi-pass membrane protein</topology>
    </subcellularLocation>
</comment>
<dbReference type="SUPFAM" id="SSF55874">
    <property type="entry name" value="ATPase domain of HSP90 chaperone/DNA topoisomerase II/histidine kinase"/>
    <property type="match status" value="1"/>
</dbReference>
<feature type="domain" description="Histidine kinase" evidence="15">
    <location>
        <begin position="245"/>
        <end position="460"/>
    </location>
</feature>
<feature type="domain" description="HAMP" evidence="16">
    <location>
        <begin position="184"/>
        <end position="237"/>
    </location>
</feature>
<evidence type="ECO:0000256" key="1">
    <source>
        <dbReference type="ARBA" id="ARBA00000085"/>
    </source>
</evidence>
<keyword evidence="10 14" id="KW-0067">ATP-binding</keyword>
<dbReference type="SMART" id="SM00387">
    <property type="entry name" value="HATPase_c"/>
    <property type="match status" value="1"/>
</dbReference>
<evidence type="ECO:0000256" key="8">
    <source>
        <dbReference type="ARBA" id="ARBA00022741"/>
    </source>
</evidence>
<proteinExistence type="predicted"/>
<dbReference type="EMBL" id="CP029206">
    <property type="protein sequence ID" value="AWI51445.1"/>
    <property type="molecule type" value="Genomic_DNA"/>
</dbReference>
<dbReference type="InterPro" id="IPR050428">
    <property type="entry name" value="TCS_sensor_his_kinase"/>
</dbReference>
<dbReference type="GO" id="GO:0005886">
    <property type="term" value="C:plasma membrane"/>
    <property type="evidence" value="ECO:0007669"/>
    <property type="project" value="UniProtKB-SubCell"/>
</dbReference>
<evidence type="ECO:0000313" key="18">
    <source>
        <dbReference type="Proteomes" id="UP000244920"/>
    </source>
</evidence>
<dbReference type="GO" id="GO:0000155">
    <property type="term" value="F:phosphorelay sensor kinase activity"/>
    <property type="evidence" value="ECO:0007669"/>
    <property type="project" value="InterPro"/>
</dbReference>
<dbReference type="Pfam" id="PF00512">
    <property type="entry name" value="HisKA"/>
    <property type="match status" value="1"/>
</dbReference>
<dbReference type="InterPro" id="IPR003661">
    <property type="entry name" value="HisK_dim/P_dom"/>
</dbReference>
<evidence type="ECO:0000256" key="11">
    <source>
        <dbReference type="ARBA" id="ARBA00022989"/>
    </source>
</evidence>
<comment type="function">
    <text evidence="14">Member of a two-component regulatory system.</text>
</comment>
<dbReference type="InterPro" id="IPR003660">
    <property type="entry name" value="HAMP_dom"/>
</dbReference>
<dbReference type="Pfam" id="PF21085">
    <property type="entry name" value="CusS"/>
    <property type="match status" value="1"/>
</dbReference>
<dbReference type="PROSITE" id="PS50885">
    <property type="entry name" value="HAMP"/>
    <property type="match status" value="1"/>
</dbReference>
<dbReference type="InterPro" id="IPR005467">
    <property type="entry name" value="His_kinase_dom"/>
</dbReference>
<evidence type="ECO:0000259" key="16">
    <source>
        <dbReference type="PROSITE" id="PS50885"/>
    </source>
</evidence>
<dbReference type="Pfam" id="PF02518">
    <property type="entry name" value="HATPase_c"/>
    <property type="match status" value="1"/>
</dbReference>
<dbReference type="InterPro" id="IPR048590">
    <property type="entry name" value="CusS-like_sensor"/>
</dbReference>
<evidence type="ECO:0000256" key="14">
    <source>
        <dbReference type="RuleBase" id="RU364088"/>
    </source>
</evidence>
<dbReference type="KEGG" id="apor:DDU33_08110"/>
<dbReference type="PRINTS" id="PR00344">
    <property type="entry name" value="BCTRLSENSOR"/>
</dbReference>
<dbReference type="PROSITE" id="PS50109">
    <property type="entry name" value="HIS_KIN"/>
    <property type="match status" value="1"/>
</dbReference>
<evidence type="ECO:0000256" key="3">
    <source>
        <dbReference type="ARBA" id="ARBA00022475"/>
    </source>
</evidence>
<reference evidence="18" key="1">
    <citation type="submission" date="2018-05" db="EMBL/GenBank/DDBJ databases">
        <title>Complete genome sequence of Actinobacillus porcitonsillarum reference strain 9953L55 (CCUG 46996).</title>
        <authorList>
            <person name="Dona V."/>
            <person name="Perreten V."/>
        </authorList>
    </citation>
    <scope>NUCLEOTIDE SEQUENCE [LARGE SCALE GENOMIC DNA]</scope>
    <source>
        <strain evidence="18">9953L55</strain>
    </source>
</reference>
<dbReference type="PANTHER" id="PTHR45436">
    <property type="entry name" value="SENSOR HISTIDINE KINASE YKOH"/>
    <property type="match status" value="1"/>
</dbReference>
<evidence type="ECO:0000256" key="2">
    <source>
        <dbReference type="ARBA" id="ARBA00004429"/>
    </source>
</evidence>
<dbReference type="Proteomes" id="UP000244920">
    <property type="component" value="Chromosome"/>
</dbReference>
<dbReference type="InterPro" id="IPR004358">
    <property type="entry name" value="Sig_transdc_His_kin-like_C"/>
</dbReference>
<dbReference type="NCBIfam" id="TIGR01386">
    <property type="entry name" value="cztS_silS_copS"/>
    <property type="match status" value="1"/>
</dbReference>
<dbReference type="SMART" id="SM00388">
    <property type="entry name" value="HisKA"/>
    <property type="match status" value="1"/>
</dbReference>
<keyword evidence="8 14" id="KW-0547">Nucleotide-binding</keyword>
<dbReference type="FunFam" id="3.30.565.10:FF:000006">
    <property type="entry name" value="Sensor histidine kinase WalK"/>
    <property type="match status" value="1"/>
</dbReference>
<name>A0A2U8FKD4_9PAST</name>
<evidence type="ECO:0000259" key="15">
    <source>
        <dbReference type="PROSITE" id="PS50109"/>
    </source>
</evidence>
<dbReference type="RefSeq" id="WP_108924606.1">
    <property type="nucleotide sequence ID" value="NZ_CP029206.1"/>
</dbReference>
<dbReference type="SUPFAM" id="SSF47384">
    <property type="entry name" value="Homodimeric domain of signal transducing histidine kinase"/>
    <property type="match status" value="1"/>
</dbReference>
<dbReference type="Gene3D" id="3.30.565.10">
    <property type="entry name" value="Histidine kinase-like ATPase, C-terminal domain"/>
    <property type="match status" value="1"/>
</dbReference>
<keyword evidence="7 14" id="KW-0812">Transmembrane</keyword>
<dbReference type="Gene3D" id="1.10.287.130">
    <property type="match status" value="1"/>
</dbReference>
<dbReference type="PANTHER" id="PTHR45436:SF15">
    <property type="entry name" value="SENSOR HISTIDINE KINASE CUSS"/>
    <property type="match status" value="1"/>
</dbReference>
<dbReference type="InterPro" id="IPR006290">
    <property type="entry name" value="CztS_silS_copS"/>
</dbReference>
<dbReference type="GO" id="GO:0005524">
    <property type="term" value="F:ATP binding"/>
    <property type="evidence" value="ECO:0007669"/>
    <property type="project" value="UniProtKB-KW"/>
</dbReference>
<evidence type="ECO:0000256" key="5">
    <source>
        <dbReference type="ARBA" id="ARBA00022553"/>
    </source>
</evidence>
<keyword evidence="9 14" id="KW-0418">Kinase</keyword>
<dbReference type="EC" id="2.7.13.3" evidence="14"/>
<evidence type="ECO:0000256" key="9">
    <source>
        <dbReference type="ARBA" id="ARBA00022777"/>
    </source>
</evidence>
<feature type="transmembrane region" description="Helical" evidence="14">
    <location>
        <begin position="162"/>
        <end position="183"/>
    </location>
</feature>
<feature type="transmembrane region" description="Helical" evidence="14">
    <location>
        <begin position="12"/>
        <end position="34"/>
    </location>
</feature>
<keyword evidence="6 14" id="KW-0808">Transferase</keyword>
<gene>
    <name evidence="17" type="ORF">DDU33_08110</name>
</gene>
<dbReference type="AlphaFoldDB" id="A0A2U8FKD4"/>
<sequence>MIYKRSLTFRLSALFAIVMVSLLSLLGFFGFSALEQHFQQLDQNELNNKVRLIQQEIRHTTVNELMTVLNKQIARYTSTSDLVIYYNQAEFAHSKNASSIPANIQKDIQQTQDISMLLEWKNGAHTLRGVAFSVTTLDKIVLQGILFSSTGHHLLFMQNIKISFVIFVLILSGIGSILGYLSVRSTLKPLQKVQALANKITGKKLNLRLELTDIPIELQSVVEGINQMLAKLNDEFQRLSAFSSDLAHEFRTPINNMLTQTQVTLSQKRENKQYIDILSSNAEELERLARTISDMLFLAKNENGQYIKEKQLVNLSQEITALFAFFEFVAEEKQVKLLLKGSGELYGNALMLRRAISNLLSNALQYANRQSEIVVEIQEQKQQLILSVYNQGESIPAEDLPHLFNRFYRVEKSRTRQSAKDNGTGLGLAITKSIVNAHNGEVRIMSDQTGTKITMSFCKA</sequence>
<dbReference type="CDD" id="cd00082">
    <property type="entry name" value="HisKA"/>
    <property type="match status" value="1"/>
</dbReference>
<dbReference type="InterPro" id="IPR036890">
    <property type="entry name" value="HATPase_C_sf"/>
</dbReference>
<protein>
    <recommendedName>
        <fullName evidence="14">Sensor protein</fullName>
        <ecNumber evidence="14">2.7.13.3</ecNumber>
    </recommendedName>
</protein>
<dbReference type="InterPro" id="IPR003594">
    <property type="entry name" value="HATPase_dom"/>
</dbReference>
<evidence type="ECO:0000256" key="4">
    <source>
        <dbReference type="ARBA" id="ARBA00022519"/>
    </source>
</evidence>
<keyword evidence="12 14" id="KW-0902">Two-component regulatory system</keyword>
<keyword evidence="13 14" id="KW-0472">Membrane</keyword>
<evidence type="ECO:0000256" key="7">
    <source>
        <dbReference type="ARBA" id="ARBA00022692"/>
    </source>
</evidence>
<organism evidence="17 18">
    <name type="scientific">Actinobacillus porcitonsillarum</name>
    <dbReference type="NCBI Taxonomy" id="189834"/>
    <lineage>
        <taxon>Bacteria</taxon>
        <taxon>Pseudomonadati</taxon>
        <taxon>Pseudomonadota</taxon>
        <taxon>Gammaproteobacteria</taxon>
        <taxon>Pasteurellales</taxon>
        <taxon>Pasteurellaceae</taxon>
        <taxon>Actinobacillus</taxon>
    </lineage>
</organism>
<evidence type="ECO:0000256" key="13">
    <source>
        <dbReference type="ARBA" id="ARBA00023136"/>
    </source>
</evidence>
<dbReference type="Gene3D" id="6.10.340.10">
    <property type="match status" value="1"/>
</dbReference>
<evidence type="ECO:0000256" key="10">
    <source>
        <dbReference type="ARBA" id="ARBA00022840"/>
    </source>
</evidence>
<accession>A0A2U8FKD4</accession>
<keyword evidence="18" id="KW-1185">Reference proteome</keyword>
<keyword evidence="11 14" id="KW-1133">Transmembrane helix</keyword>
<evidence type="ECO:0000256" key="6">
    <source>
        <dbReference type="ARBA" id="ARBA00022679"/>
    </source>
</evidence>
<evidence type="ECO:0000313" key="17">
    <source>
        <dbReference type="EMBL" id="AWI51445.1"/>
    </source>
</evidence>
<keyword evidence="5" id="KW-0597">Phosphoprotein</keyword>
<dbReference type="InterPro" id="IPR036097">
    <property type="entry name" value="HisK_dim/P_sf"/>
</dbReference>
<evidence type="ECO:0000256" key="12">
    <source>
        <dbReference type="ARBA" id="ARBA00023012"/>
    </source>
</evidence>
<keyword evidence="3 14" id="KW-1003">Cell membrane</keyword>
<dbReference type="SMART" id="SM00304">
    <property type="entry name" value="HAMP"/>
    <property type="match status" value="1"/>
</dbReference>
<keyword evidence="4 14" id="KW-0997">Cell inner membrane</keyword>